<evidence type="ECO:0000313" key="2">
    <source>
        <dbReference type="EMBL" id="KAJ7353797.1"/>
    </source>
</evidence>
<organism evidence="2 3">
    <name type="scientific">Desmophyllum pertusum</name>
    <dbReference type="NCBI Taxonomy" id="174260"/>
    <lineage>
        <taxon>Eukaryota</taxon>
        <taxon>Metazoa</taxon>
        <taxon>Cnidaria</taxon>
        <taxon>Anthozoa</taxon>
        <taxon>Hexacorallia</taxon>
        <taxon>Scleractinia</taxon>
        <taxon>Caryophylliina</taxon>
        <taxon>Caryophylliidae</taxon>
        <taxon>Desmophyllum</taxon>
    </lineage>
</organism>
<dbReference type="EMBL" id="MU827341">
    <property type="protein sequence ID" value="KAJ7353797.1"/>
    <property type="molecule type" value="Genomic_DNA"/>
</dbReference>
<dbReference type="AlphaFoldDB" id="A0A9W9YJM5"/>
<proteinExistence type="predicted"/>
<keyword evidence="3" id="KW-1185">Reference proteome</keyword>
<dbReference type="Proteomes" id="UP001163046">
    <property type="component" value="Unassembled WGS sequence"/>
</dbReference>
<feature type="chain" id="PRO_5040750672" evidence="1">
    <location>
        <begin position="25"/>
        <end position="381"/>
    </location>
</feature>
<feature type="signal peptide" evidence="1">
    <location>
        <begin position="1"/>
        <end position="24"/>
    </location>
</feature>
<dbReference type="OrthoDB" id="5983568at2759"/>
<name>A0A9W9YJM5_9CNID</name>
<gene>
    <name evidence="2" type="ORF">OS493_032382</name>
</gene>
<protein>
    <submittedName>
        <fullName evidence="2">Uncharacterized protein</fullName>
    </submittedName>
</protein>
<evidence type="ECO:0000256" key="1">
    <source>
        <dbReference type="SAM" id="SignalP"/>
    </source>
</evidence>
<comment type="caution">
    <text evidence="2">The sequence shown here is derived from an EMBL/GenBank/DDBJ whole genome shotgun (WGS) entry which is preliminary data.</text>
</comment>
<sequence>MVSITKWTGILFLLQAALTATALANATVGEVGIPHGSNITNSKSRKRQEIIFLRDDFLHKRNREGETIANIEKHGKSLSAEGNVFKGNSKADNYKDIPAYQGPALKEQLVKKYNGPPEIQENAVKKSDAYEVVSNGGDNSYTAVTSEDENEGEGLVKVGHPLIRVHASDKQTDHFRRHHRSGLHIVSLDNDSDDLDGNSLREKDLRLYGSIGSPSLSHVRHKSHRSRAHHPFYQNDYIPPNVVSLSQDDFSGPVSRMNGHPREEIFPSFRRRDPFFFSQNSQLPQPEELMQRFQPVSPKSISYGDRPNMLVFPMYDGRSDSSPQLVPMTAQSAFTASPPQFGAAPLGYSSPSPSKSFAIGYFFSRHCNFLRFRHNLSPHLT</sequence>
<reference evidence="2" key="1">
    <citation type="submission" date="2023-01" db="EMBL/GenBank/DDBJ databases">
        <title>Genome assembly of the deep-sea coral Lophelia pertusa.</title>
        <authorList>
            <person name="Herrera S."/>
            <person name="Cordes E."/>
        </authorList>
    </citation>
    <scope>NUCLEOTIDE SEQUENCE</scope>
    <source>
        <strain evidence="2">USNM1676648</strain>
        <tissue evidence="2">Polyp</tissue>
    </source>
</reference>
<accession>A0A9W9YJM5</accession>
<evidence type="ECO:0000313" key="3">
    <source>
        <dbReference type="Proteomes" id="UP001163046"/>
    </source>
</evidence>
<keyword evidence="1" id="KW-0732">Signal</keyword>